<proteinExistence type="predicted"/>
<sequence>MKEFRQMEEKKRKAVYNPKADKLWNEKNKQYRQYLNKRSATKNFILKLATNEDIKLVNDWLNERINSEEK</sequence>
<dbReference type="Proteomes" id="UP000218711">
    <property type="component" value="Unassembled WGS sequence"/>
</dbReference>
<evidence type="ECO:0000313" key="2">
    <source>
        <dbReference type="Proteomes" id="UP000218711"/>
    </source>
</evidence>
<name>A0A2A5SQP3_LACLC</name>
<gene>
    <name evidence="1" type="ORF">RU92_GL000896</name>
</gene>
<accession>A0A2A5SQP3</accession>
<reference evidence="1 2" key="1">
    <citation type="submission" date="2014-12" db="EMBL/GenBank/DDBJ databases">
        <title>Draft genome sequences of 10 type strains of Lactococcus.</title>
        <authorList>
            <person name="Sun Z."/>
            <person name="Zhong Z."/>
            <person name="Liu W."/>
            <person name="Zhang W."/>
            <person name="Zhang H."/>
        </authorList>
    </citation>
    <scope>NUCLEOTIDE SEQUENCE [LARGE SCALE GENOMIC DNA]</scope>
    <source>
        <strain evidence="1 2">DSM 21502</strain>
    </source>
</reference>
<dbReference type="AlphaFoldDB" id="A0A2A5SQP3"/>
<comment type="caution">
    <text evidence="1">The sequence shown here is derived from an EMBL/GenBank/DDBJ whole genome shotgun (WGS) entry which is preliminary data.</text>
</comment>
<organism evidence="1 2">
    <name type="scientific">Lactococcus cremoris subsp. tructae</name>
    <dbReference type="NCBI Taxonomy" id="542833"/>
    <lineage>
        <taxon>Bacteria</taxon>
        <taxon>Bacillati</taxon>
        <taxon>Bacillota</taxon>
        <taxon>Bacilli</taxon>
        <taxon>Lactobacillales</taxon>
        <taxon>Streptococcaceae</taxon>
        <taxon>Lactococcus</taxon>
    </lineage>
</organism>
<protein>
    <submittedName>
        <fullName evidence="1">Uncharacterized protein</fullName>
    </submittedName>
</protein>
<dbReference type="EMBL" id="JXKC01000012">
    <property type="protein sequence ID" value="PCS16726.1"/>
    <property type="molecule type" value="Genomic_DNA"/>
</dbReference>
<evidence type="ECO:0000313" key="1">
    <source>
        <dbReference type="EMBL" id="PCS16726.1"/>
    </source>
</evidence>